<comment type="similarity">
    <text evidence="12">Belongs to the tetrahydrofolate dehydrogenase/cyclohydrolase family.</text>
</comment>
<evidence type="ECO:0000313" key="16">
    <source>
        <dbReference type="Proteomes" id="UP000239867"/>
    </source>
</evidence>
<keyword evidence="4 12" id="KW-0028">Amino-acid biosynthesis</keyword>
<evidence type="ECO:0000256" key="12">
    <source>
        <dbReference type="HAMAP-Rule" id="MF_01576"/>
    </source>
</evidence>
<dbReference type="GO" id="GO:0004488">
    <property type="term" value="F:methylenetetrahydrofolate dehydrogenase (NADP+) activity"/>
    <property type="evidence" value="ECO:0007669"/>
    <property type="project" value="UniProtKB-UniRule"/>
</dbReference>
<dbReference type="CDD" id="cd01080">
    <property type="entry name" value="NAD_bind_m-THF_DH_Cyclohyd"/>
    <property type="match status" value="1"/>
</dbReference>
<name>A0A2L1GKZ7_9BACT</name>
<dbReference type="PANTHER" id="PTHR48099:SF5">
    <property type="entry name" value="C-1-TETRAHYDROFOLATE SYNTHASE, CYTOPLASMIC"/>
    <property type="match status" value="1"/>
</dbReference>
<keyword evidence="9 12" id="KW-0368">Histidine biosynthesis</keyword>
<dbReference type="SUPFAM" id="SSF51735">
    <property type="entry name" value="NAD(P)-binding Rossmann-fold domains"/>
    <property type="match status" value="1"/>
</dbReference>
<dbReference type="AlphaFoldDB" id="A0A2L1GKZ7"/>
<dbReference type="PANTHER" id="PTHR48099">
    <property type="entry name" value="C-1-TETRAHYDROFOLATE SYNTHASE, CYTOPLASMIC-RELATED"/>
    <property type="match status" value="1"/>
</dbReference>
<evidence type="ECO:0000256" key="6">
    <source>
        <dbReference type="ARBA" id="ARBA00022801"/>
    </source>
</evidence>
<dbReference type="InterPro" id="IPR020630">
    <property type="entry name" value="THF_DH/CycHdrlase_cat_dom"/>
</dbReference>
<dbReference type="EC" id="1.5.1.5" evidence="12"/>
<keyword evidence="7 12" id="KW-0521">NADP</keyword>
<evidence type="ECO:0000256" key="4">
    <source>
        <dbReference type="ARBA" id="ARBA00022605"/>
    </source>
</evidence>
<comment type="caution">
    <text evidence="12">Lacks conserved residue(s) required for the propagation of feature annotation.</text>
</comment>
<dbReference type="InterPro" id="IPR046346">
    <property type="entry name" value="Aminoacid_DH-like_N_sf"/>
</dbReference>
<dbReference type="Gene3D" id="3.40.50.720">
    <property type="entry name" value="NAD(P)-binding Rossmann-like Domain"/>
    <property type="match status" value="1"/>
</dbReference>
<dbReference type="UniPathway" id="UPA00193"/>
<dbReference type="GO" id="GO:0004477">
    <property type="term" value="F:methenyltetrahydrofolate cyclohydrolase activity"/>
    <property type="evidence" value="ECO:0007669"/>
    <property type="project" value="UniProtKB-UniRule"/>
</dbReference>
<evidence type="ECO:0000256" key="7">
    <source>
        <dbReference type="ARBA" id="ARBA00022857"/>
    </source>
</evidence>
<dbReference type="Pfam" id="PF00763">
    <property type="entry name" value="THF_DHG_CYH"/>
    <property type="match status" value="1"/>
</dbReference>
<dbReference type="Pfam" id="PF02882">
    <property type="entry name" value="THF_DHG_CYH_C"/>
    <property type="match status" value="1"/>
</dbReference>
<dbReference type="InterPro" id="IPR020867">
    <property type="entry name" value="THF_DH/CycHdrlase_CS"/>
</dbReference>
<keyword evidence="8 12" id="KW-0560">Oxidoreductase</keyword>
<comment type="catalytic activity">
    <reaction evidence="12">
        <text>(6R)-5,10-methylene-5,6,7,8-tetrahydrofolate + NADP(+) = (6R)-5,10-methenyltetrahydrofolate + NADPH</text>
        <dbReference type="Rhea" id="RHEA:22812"/>
        <dbReference type="ChEBI" id="CHEBI:15636"/>
        <dbReference type="ChEBI" id="CHEBI:57455"/>
        <dbReference type="ChEBI" id="CHEBI:57783"/>
        <dbReference type="ChEBI" id="CHEBI:58349"/>
        <dbReference type="EC" id="1.5.1.5"/>
    </reaction>
</comment>
<feature type="binding site" evidence="12">
    <location>
        <begin position="165"/>
        <end position="167"/>
    </location>
    <ligand>
        <name>NADP(+)</name>
        <dbReference type="ChEBI" id="CHEBI:58349"/>
    </ligand>
</feature>
<proteinExistence type="inferred from homology"/>
<comment type="function">
    <text evidence="12">Catalyzes the oxidation of 5,10-methylenetetrahydrofolate to 5,10-methenyltetrahydrofolate and then the hydrolysis of 5,10-methenyltetrahydrofolate to 10-formyltetrahydrofolate.</text>
</comment>
<dbReference type="GO" id="GO:0000105">
    <property type="term" value="P:L-histidine biosynthetic process"/>
    <property type="evidence" value="ECO:0007669"/>
    <property type="project" value="UniProtKB-KW"/>
</dbReference>
<reference evidence="15 16" key="1">
    <citation type="journal article" date="2018" name="MBio">
        <title>Insights into the evolution of host association through the isolation and characterization of a novel human periodontal pathobiont, Desulfobulbus oralis.</title>
        <authorList>
            <person name="Cross K.L."/>
            <person name="Chirania P."/>
            <person name="Xiong W."/>
            <person name="Beall C.J."/>
            <person name="Elkins J.G."/>
            <person name="Giannone R.J."/>
            <person name="Griffen A.L."/>
            <person name="Guss A.M."/>
            <person name="Hettich R.L."/>
            <person name="Joshi S.S."/>
            <person name="Mokrzan E.M."/>
            <person name="Martin R.K."/>
            <person name="Zhulin I.B."/>
            <person name="Leys E.J."/>
            <person name="Podar M."/>
        </authorList>
    </citation>
    <scope>NUCLEOTIDE SEQUENCE [LARGE SCALE GENOMIC DNA]</scope>
    <source>
        <strain evidence="15 16">ORNL</strain>
    </source>
</reference>
<feature type="domain" description="Tetrahydrofolate dehydrogenase/cyclohydrolase catalytic" evidence="13">
    <location>
        <begin position="6"/>
        <end position="120"/>
    </location>
</feature>
<organism evidence="15 16">
    <name type="scientific">Desulfobulbus oralis</name>
    <dbReference type="NCBI Taxonomy" id="1986146"/>
    <lineage>
        <taxon>Bacteria</taxon>
        <taxon>Pseudomonadati</taxon>
        <taxon>Thermodesulfobacteriota</taxon>
        <taxon>Desulfobulbia</taxon>
        <taxon>Desulfobulbales</taxon>
        <taxon>Desulfobulbaceae</taxon>
        <taxon>Desulfobulbus</taxon>
    </lineage>
</organism>
<dbReference type="GO" id="GO:0006164">
    <property type="term" value="P:purine nucleotide biosynthetic process"/>
    <property type="evidence" value="ECO:0007669"/>
    <property type="project" value="UniProtKB-KW"/>
</dbReference>
<dbReference type="GO" id="GO:0035999">
    <property type="term" value="P:tetrahydrofolate interconversion"/>
    <property type="evidence" value="ECO:0007669"/>
    <property type="project" value="UniProtKB-UniRule"/>
</dbReference>
<dbReference type="InterPro" id="IPR036291">
    <property type="entry name" value="NAD(P)-bd_dom_sf"/>
</dbReference>
<feature type="domain" description="Tetrahydrofolate dehydrogenase/cyclohydrolase NAD(P)-binding" evidence="14">
    <location>
        <begin position="139"/>
        <end position="290"/>
    </location>
</feature>
<keyword evidence="11 12" id="KW-0511">Multifunctional enzyme</keyword>
<evidence type="ECO:0000256" key="10">
    <source>
        <dbReference type="ARBA" id="ARBA00023167"/>
    </source>
</evidence>
<keyword evidence="3 12" id="KW-0554">One-carbon metabolism</keyword>
<evidence type="ECO:0000259" key="14">
    <source>
        <dbReference type="Pfam" id="PF02882"/>
    </source>
</evidence>
<comment type="catalytic activity">
    <reaction evidence="12">
        <text>(6R)-5,10-methenyltetrahydrofolate + H2O = (6R)-10-formyltetrahydrofolate + H(+)</text>
        <dbReference type="Rhea" id="RHEA:23700"/>
        <dbReference type="ChEBI" id="CHEBI:15377"/>
        <dbReference type="ChEBI" id="CHEBI:15378"/>
        <dbReference type="ChEBI" id="CHEBI:57455"/>
        <dbReference type="ChEBI" id="CHEBI:195366"/>
        <dbReference type="EC" id="3.5.4.9"/>
    </reaction>
</comment>
<evidence type="ECO:0000256" key="1">
    <source>
        <dbReference type="ARBA" id="ARBA00004777"/>
    </source>
</evidence>
<dbReference type="InterPro" id="IPR020631">
    <property type="entry name" value="THF_DH/CycHdrlase_NAD-bd_dom"/>
</dbReference>
<dbReference type="GO" id="GO:0005829">
    <property type="term" value="C:cytosol"/>
    <property type="evidence" value="ECO:0007669"/>
    <property type="project" value="TreeGrafter"/>
</dbReference>
<dbReference type="Proteomes" id="UP000239867">
    <property type="component" value="Chromosome"/>
</dbReference>
<evidence type="ECO:0000256" key="9">
    <source>
        <dbReference type="ARBA" id="ARBA00023102"/>
    </source>
</evidence>
<keyword evidence="6 12" id="KW-0378">Hydrolase</keyword>
<dbReference type="HAMAP" id="MF_01576">
    <property type="entry name" value="THF_DHG_CYH"/>
    <property type="match status" value="1"/>
</dbReference>
<evidence type="ECO:0000259" key="13">
    <source>
        <dbReference type="Pfam" id="PF00763"/>
    </source>
</evidence>
<evidence type="ECO:0000313" key="15">
    <source>
        <dbReference type="EMBL" id="AVD70350.1"/>
    </source>
</evidence>
<dbReference type="KEGG" id="deo:CAY53_01635"/>
<evidence type="ECO:0000256" key="5">
    <source>
        <dbReference type="ARBA" id="ARBA00022755"/>
    </source>
</evidence>
<dbReference type="GO" id="GO:0009086">
    <property type="term" value="P:methionine biosynthetic process"/>
    <property type="evidence" value="ECO:0007669"/>
    <property type="project" value="UniProtKB-KW"/>
</dbReference>
<dbReference type="EMBL" id="CP021255">
    <property type="protein sequence ID" value="AVD70350.1"/>
    <property type="molecule type" value="Genomic_DNA"/>
</dbReference>
<feature type="binding site" evidence="12">
    <location>
        <position position="235"/>
    </location>
    <ligand>
        <name>NADP(+)</name>
        <dbReference type="ChEBI" id="CHEBI:58349"/>
    </ligand>
</feature>
<dbReference type="EC" id="3.5.4.9" evidence="12"/>
<dbReference type="PROSITE" id="PS00767">
    <property type="entry name" value="THF_DHG_CYH_2"/>
    <property type="match status" value="1"/>
</dbReference>
<dbReference type="SUPFAM" id="SSF53223">
    <property type="entry name" value="Aminoacid dehydrogenase-like, N-terminal domain"/>
    <property type="match status" value="1"/>
</dbReference>
<comment type="subunit">
    <text evidence="2 12">Homodimer.</text>
</comment>
<keyword evidence="5 12" id="KW-0658">Purine biosynthesis</keyword>
<keyword evidence="16" id="KW-1185">Reference proteome</keyword>
<dbReference type="FunFam" id="3.40.50.720:FF:000189">
    <property type="entry name" value="Bifunctional protein FolD"/>
    <property type="match status" value="1"/>
</dbReference>
<dbReference type="FunFam" id="3.40.50.10860:FF:000005">
    <property type="entry name" value="C-1-tetrahydrofolate synthase, cytoplasmic, putative"/>
    <property type="match status" value="1"/>
</dbReference>
<dbReference type="Gene3D" id="3.40.50.10860">
    <property type="entry name" value="Leucine Dehydrogenase, chain A, domain 1"/>
    <property type="match status" value="1"/>
</dbReference>
<dbReference type="RefSeq" id="WP_104935665.1">
    <property type="nucleotide sequence ID" value="NZ_CP021255.1"/>
</dbReference>
<evidence type="ECO:0000256" key="8">
    <source>
        <dbReference type="ARBA" id="ARBA00023002"/>
    </source>
</evidence>
<dbReference type="OrthoDB" id="9803580at2"/>
<sequence>MTARLIRGTEIAAEIREELAARVRALKAQGIVPGLATILVGEDPASQSYVRAKNKTAHDLGIHSEQHNLPAATTEAGLLALIAACSANPALNGILVQLPLPRHISESRVLAHIDPAKDVDGFHPVNVGRMLLGEPCFLPCTPHGIVAMLQRSGVATAGAEVVVVGRSNIVGKPVAALLMQKGPGGNATVTLCHTATRDMAAHTRRADILIVAAGRPKMITADMVRENAVVIDVGVNRIGVRENGRAILAGDVDFEAVVEKAGAITPVPGGVGPMTITMLMVNTVLAAERAHGLAE</sequence>
<accession>A0A2L1GKZ7</accession>
<dbReference type="PRINTS" id="PR00085">
    <property type="entry name" value="THFDHDRGNASE"/>
</dbReference>
<keyword evidence="10 12" id="KW-0486">Methionine biosynthesis</keyword>
<dbReference type="InterPro" id="IPR000672">
    <property type="entry name" value="THF_DH/CycHdrlase"/>
</dbReference>
<comment type="pathway">
    <text evidence="1 12">One-carbon metabolism; tetrahydrofolate interconversion.</text>
</comment>
<evidence type="ECO:0000256" key="11">
    <source>
        <dbReference type="ARBA" id="ARBA00023268"/>
    </source>
</evidence>
<protein>
    <recommendedName>
        <fullName evidence="12">Bifunctional protein FolD</fullName>
    </recommendedName>
    <domain>
        <recommendedName>
            <fullName evidence="12">Methylenetetrahydrofolate dehydrogenase</fullName>
            <ecNumber evidence="12">1.5.1.5</ecNumber>
        </recommendedName>
    </domain>
    <domain>
        <recommendedName>
            <fullName evidence="12">Methenyltetrahydrofolate cyclohydrolase</fullName>
            <ecNumber evidence="12">3.5.4.9</ecNumber>
        </recommendedName>
    </domain>
</protein>
<evidence type="ECO:0000256" key="3">
    <source>
        <dbReference type="ARBA" id="ARBA00022563"/>
    </source>
</evidence>
<gene>
    <name evidence="12" type="primary">folD</name>
    <name evidence="15" type="ORF">CAY53_01635</name>
</gene>
<evidence type="ECO:0000256" key="2">
    <source>
        <dbReference type="ARBA" id="ARBA00011738"/>
    </source>
</evidence>